<accession>A0ACA9KJJ1</accession>
<organism evidence="1 2">
    <name type="scientific">Racocetra persica</name>
    <dbReference type="NCBI Taxonomy" id="160502"/>
    <lineage>
        <taxon>Eukaryota</taxon>
        <taxon>Fungi</taxon>
        <taxon>Fungi incertae sedis</taxon>
        <taxon>Mucoromycota</taxon>
        <taxon>Glomeromycotina</taxon>
        <taxon>Glomeromycetes</taxon>
        <taxon>Diversisporales</taxon>
        <taxon>Gigasporaceae</taxon>
        <taxon>Racocetra</taxon>
    </lineage>
</organism>
<proteinExistence type="predicted"/>
<sequence>MDSEIVVSYNDKKLLIANSPVSMIRKYANDEFHIVVEKQPATIYDDEEIDTNVNNSIYNSNNINIDENTDVIYKDNNHSTFFEINNNINHNEDIDISKDINNNINGINHINEEDINHNEDIDIFKDINNNINGINHINDEDINEDTNEDTNDIYQNDIYCDCNILAARFRVKKQNENYGRYFYCCAKSPRCQCEFFLWGDEYDDNDYICCDCNLIAARIMVKQRTMNHGRYYYMCANDPEGKCQFFKWVD</sequence>
<protein>
    <submittedName>
        <fullName evidence="1">10708_t:CDS:1</fullName>
    </submittedName>
</protein>
<reference evidence="1" key="1">
    <citation type="submission" date="2021-06" db="EMBL/GenBank/DDBJ databases">
        <authorList>
            <person name="Kallberg Y."/>
            <person name="Tangrot J."/>
            <person name="Rosling A."/>
        </authorList>
    </citation>
    <scope>NUCLEOTIDE SEQUENCE</scope>
    <source>
        <strain evidence="1">MA461A</strain>
    </source>
</reference>
<dbReference type="EMBL" id="CAJVQC010000556">
    <property type="protein sequence ID" value="CAG8474091.1"/>
    <property type="molecule type" value="Genomic_DNA"/>
</dbReference>
<name>A0ACA9KJJ1_9GLOM</name>
<evidence type="ECO:0000313" key="2">
    <source>
        <dbReference type="Proteomes" id="UP000789920"/>
    </source>
</evidence>
<dbReference type="Proteomes" id="UP000789920">
    <property type="component" value="Unassembled WGS sequence"/>
</dbReference>
<gene>
    <name evidence="1" type="ORF">RPERSI_LOCUS706</name>
</gene>
<keyword evidence="2" id="KW-1185">Reference proteome</keyword>
<comment type="caution">
    <text evidence="1">The sequence shown here is derived from an EMBL/GenBank/DDBJ whole genome shotgun (WGS) entry which is preliminary data.</text>
</comment>
<evidence type="ECO:0000313" key="1">
    <source>
        <dbReference type="EMBL" id="CAG8474091.1"/>
    </source>
</evidence>